<proteinExistence type="predicted"/>
<dbReference type="Pfam" id="PF01553">
    <property type="entry name" value="Acyltransferase"/>
    <property type="match status" value="1"/>
</dbReference>
<accession>A0ABU2BR47</accession>
<dbReference type="InterPro" id="IPR002123">
    <property type="entry name" value="Plipid/glycerol_acylTrfase"/>
</dbReference>
<evidence type="ECO:0000313" key="3">
    <source>
        <dbReference type="EMBL" id="MDR7361092.1"/>
    </source>
</evidence>
<protein>
    <submittedName>
        <fullName evidence="3">1-acyl-sn-glycerol-3-phosphate acyltransferase</fullName>
    </submittedName>
</protein>
<dbReference type="SUPFAM" id="SSF69593">
    <property type="entry name" value="Glycerol-3-phosphate (1)-acyltransferase"/>
    <property type="match status" value="1"/>
</dbReference>
<keyword evidence="1" id="KW-1133">Transmembrane helix</keyword>
<keyword evidence="1" id="KW-0812">Transmembrane</keyword>
<keyword evidence="4" id="KW-1185">Reference proteome</keyword>
<evidence type="ECO:0000259" key="2">
    <source>
        <dbReference type="SMART" id="SM00563"/>
    </source>
</evidence>
<comment type="caution">
    <text evidence="3">The sequence shown here is derived from an EMBL/GenBank/DDBJ whole genome shotgun (WGS) entry which is preliminary data.</text>
</comment>
<feature type="domain" description="Phospholipid/glycerol acyltransferase" evidence="2">
    <location>
        <begin position="139"/>
        <end position="283"/>
    </location>
</feature>
<organism evidence="3 4">
    <name type="scientific">Nocardioides marmoribigeumensis</name>
    <dbReference type="NCBI Taxonomy" id="433649"/>
    <lineage>
        <taxon>Bacteria</taxon>
        <taxon>Bacillati</taxon>
        <taxon>Actinomycetota</taxon>
        <taxon>Actinomycetes</taxon>
        <taxon>Propionibacteriales</taxon>
        <taxon>Nocardioidaceae</taxon>
        <taxon>Nocardioides</taxon>
    </lineage>
</organism>
<evidence type="ECO:0000313" key="4">
    <source>
        <dbReference type="Proteomes" id="UP001183648"/>
    </source>
</evidence>
<dbReference type="PANTHER" id="PTHR10983">
    <property type="entry name" value="1-ACYLGLYCEROL-3-PHOSPHATE ACYLTRANSFERASE-RELATED"/>
    <property type="match status" value="1"/>
</dbReference>
<dbReference type="Proteomes" id="UP001183648">
    <property type="component" value="Unassembled WGS sequence"/>
</dbReference>
<dbReference type="GO" id="GO:0016746">
    <property type="term" value="F:acyltransferase activity"/>
    <property type="evidence" value="ECO:0007669"/>
    <property type="project" value="UniProtKB-KW"/>
</dbReference>
<dbReference type="RefSeq" id="WP_310298538.1">
    <property type="nucleotide sequence ID" value="NZ_BAAAPS010000002.1"/>
</dbReference>
<keyword evidence="1" id="KW-0472">Membrane</keyword>
<evidence type="ECO:0000256" key="1">
    <source>
        <dbReference type="SAM" id="Phobius"/>
    </source>
</evidence>
<name>A0ABU2BR47_9ACTN</name>
<dbReference type="SMART" id="SM00563">
    <property type="entry name" value="PlsC"/>
    <property type="match status" value="1"/>
</dbReference>
<reference evidence="3 4" key="1">
    <citation type="submission" date="2023-07" db="EMBL/GenBank/DDBJ databases">
        <title>Sequencing the genomes of 1000 actinobacteria strains.</title>
        <authorList>
            <person name="Klenk H.-P."/>
        </authorList>
    </citation>
    <scope>NUCLEOTIDE SEQUENCE [LARGE SCALE GENOMIC DNA]</scope>
    <source>
        <strain evidence="3 4">DSM 19426</strain>
    </source>
</reference>
<keyword evidence="3" id="KW-0808">Transferase</keyword>
<dbReference type="PANTHER" id="PTHR10983:SF24">
    <property type="entry name" value="1-ACYLGLYCEROL-3-PHOSPHATE O-ACYLTRANSFERASE 3, ISOFORM E-RELATED"/>
    <property type="match status" value="1"/>
</dbReference>
<gene>
    <name evidence="3" type="ORF">J2S63_000645</name>
</gene>
<feature type="transmembrane region" description="Helical" evidence="1">
    <location>
        <begin position="21"/>
        <end position="49"/>
    </location>
</feature>
<sequence length="357" mass="40938">MTERYVPTWSPRWWVRGARRAVTGSLVVGLTVLLLGFVPVALLAAAALSPFVPGQWRPLRLLWIAVVQAVLESLMLVALFGLWIASGLGWKLHGPRFERAHYVLARWYLVVFFRECRRVLRLKISTEGPTPDARPGDPLLVCCRHAGPGDSFVLMYALLHWYDREPRVVLKETLAWDPMVDTLLNRVPSRFISAGDADVEQAIAGLAADLDEDDAFVIFPEGGNFTPRRRHTRIARLREKGLHGMAERAEGMQHVLAPQPGGLLAALDAAPDADVMLVAHTGLEHLVTVRDVWRELPMDKEILMRWWRVPRAEVPTDRDERIDWLFSWWEDIDRWVDENRPRDLEPLRLRVRRRSTR</sequence>
<keyword evidence="3" id="KW-0012">Acyltransferase</keyword>
<dbReference type="EMBL" id="JAVDYG010000001">
    <property type="protein sequence ID" value="MDR7361092.1"/>
    <property type="molecule type" value="Genomic_DNA"/>
</dbReference>
<feature type="transmembrane region" description="Helical" evidence="1">
    <location>
        <begin position="61"/>
        <end position="85"/>
    </location>
</feature>